<comment type="catalytic activity">
    <reaction evidence="1 4">
        <text>D-cellobiose = beta-D-glucosyl-(1-&gt;4)-D-mannopyranose</text>
        <dbReference type="Rhea" id="RHEA:23384"/>
        <dbReference type="ChEBI" id="CHEBI:17057"/>
        <dbReference type="ChEBI" id="CHEBI:47931"/>
        <dbReference type="EC" id="5.1.3.11"/>
    </reaction>
</comment>
<keyword evidence="3 4" id="KW-0413">Isomerase</keyword>
<dbReference type="Pfam" id="PF07221">
    <property type="entry name" value="GlcNAc_2-epim"/>
    <property type="match status" value="1"/>
</dbReference>
<organism evidence="5 6">
    <name type="scientific">Paenibacillus lacisoli</name>
    <dbReference type="NCBI Taxonomy" id="3064525"/>
    <lineage>
        <taxon>Bacteria</taxon>
        <taxon>Bacillati</taxon>
        <taxon>Bacillota</taxon>
        <taxon>Bacilli</taxon>
        <taxon>Bacillales</taxon>
        <taxon>Paenibacillaceae</taxon>
        <taxon>Paenibacillus</taxon>
    </lineage>
</organism>
<gene>
    <name evidence="5" type="ORF">Q5741_10265</name>
</gene>
<sequence>MEIMQQEVSKEWQEHILPFWAGLQDLEHGGYYGEVNVHLERDPLAPKGGIAAARQLWSFAAAYRVTRDPQWAGHARHAYLFLRDRLYDQEYGGIYWMADYSGRPQDTRKHIYAQSFAVYSLSEYCRATGDQEALSLAQNIFALVEGKGYDPQIQAYKEEFDREWNEQPNEMLSENGVVAEITMNTTIHILEAYTTLYRVWPDPLVHSALENLLSMLYQRVYDPVRKRLNVFFDRSWNSLLDLTSFGHDIEASWLIDDALQAIGSANPDYVRMVIDIAYQIADTAVQPDGSLINERHGDHIDDTRIWWVQAEAMVGFYNAYQRTGDERFLERIQQMWAYTKAHIIDSRNGGEWYWSVQGSGQPDSREIAGPWKCPYHNSRFCIELIERMNQA</sequence>
<name>A0ABT9CGR2_9BACL</name>
<dbReference type="PANTHER" id="PTHR15108">
    <property type="entry name" value="N-ACYLGLUCOSAMINE-2-EPIMERASE"/>
    <property type="match status" value="1"/>
</dbReference>
<reference evidence="5 6" key="1">
    <citation type="submission" date="2023-07" db="EMBL/GenBank/DDBJ databases">
        <title>Paenibacillus sp. JX-17 nov. isolated from soil.</title>
        <authorList>
            <person name="Wan Y."/>
            <person name="Liu B."/>
        </authorList>
    </citation>
    <scope>NUCLEOTIDE SEQUENCE [LARGE SCALE GENOMIC DNA]</scope>
    <source>
        <strain evidence="5 6">JX-17</strain>
    </source>
</reference>
<comment type="similarity">
    <text evidence="2">Belongs to the N-acylglucosamine 2-epimerase family.</text>
</comment>
<dbReference type="InterPro" id="IPR012341">
    <property type="entry name" value="6hp_glycosidase-like_sf"/>
</dbReference>
<comment type="caution">
    <text evidence="5">The sequence shown here is derived from an EMBL/GenBank/DDBJ whole genome shotgun (WGS) entry which is preliminary data.</text>
</comment>
<dbReference type="InterPro" id="IPR010819">
    <property type="entry name" value="AGE/CE"/>
</dbReference>
<proteinExistence type="inferred from homology"/>
<keyword evidence="6" id="KW-1185">Reference proteome</keyword>
<dbReference type="EMBL" id="JAUQTB010000004">
    <property type="protein sequence ID" value="MDO7906808.1"/>
    <property type="molecule type" value="Genomic_DNA"/>
</dbReference>
<evidence type="ECO:0000256" key="4">
    <source>
        <dbReference type="HAMAP-Rule" id="MF_00929"/>
    </source>
</evidence>
<dbReference type="EC" id="5.1.3.11" evidence="4"/>
<dbReference type="InterPro" id="IPR028584">
    <property type="entry name" value="Cellobiose_2_epim"/>
</dbReference>
<dbReference type="SUPFAM" id="SSF48208">
    <property type="entry name" value="Six-hairpin glycosidases"/>
    <property type="match status" value="1"/>
</dbReference>
<evidence type="ECO:0000313" key="6">
    <source>
        <dbReference type="Proteomes" id="UP001240171"/>
    </source>
</evidence>
<dbReference type="RefSeq" id="WP_305024003.1">
    <property type="nucleotide sequence ID" value="NZ_JAUQTB010000004.1"/>
</dbReference>
<dbReference type="HAMAP" id="MF_00929">
    <property type="entry name" value="Cellobiose_2_epim"/>
    <property type="match status" value="1"/>
</dbReference>
<dbReference type="InterPro" id="IPR008928">
    <property type="entry name" value="6-hairpin_glycosidase_sf"/>
</dbReference>
<protein>
    <recommendedName>
        <fullName evidence="4">Cellobiose 2-epimerase</fullName>
        <shortName evidence="4">CE</shortName>
        <ecNumber evidence="4">5.1.3.11</ecNumber>
    </recommendedName>
</protein>
<accession>A0ABT9CGR2</accession>
<comment type="function">
    <text evidence="4">Catalyzes the reversible epimerization of cellobiose to 4-O-beta-D-glucopyranosyl-D-mannose (Glc-Man).</text>
</comment>
<comment type="similarity">
    <text evidence="4">Belongs to the cellobiose 2-epimerase family.</text>
</comment>
<evidence type="ECO:0000313" key="5">
    <source>
        <dbReference type="EMBL" id="MDO7906808.1"/>
    </source>
</evidence>
<evidence type="ECO:0000256" key="3">
    <source>
        <dbReference type="ARBA" id="ARBA00023235"/>
    </source>
</evidence>
<evidence type="ECO:0000256" key="1">
    <source>
        <dbReference type="ARBA" id="ARBA00001470"/>
    </source>
</evidence>
<dbReference type="Proteomes" id="UP001240171">
    <property type="component" value="Unassembled WGS sequence"/>
</dbReference>
<dbReference type="Gene3D" id="1.50.10.10">
    <property type="match status" value="1"/>
</dbReference>
<evidence type="ECO:0000256" key="2">
    <source>
        <dbReference type="ARBA" id="ARBA00008558"/>
    </source>
</evidence>